<name>A0AAW1IRC7_POPJA</name>
<dbReference type="InterPro" id="IPR021109">
    <property type="entry name" value="Peptidase_aspartic_dom_sf"/>
</dbReference>
<dbReference type="Gene3D" id="3.30.70.270">
    <property type="match status" value="2"/>
</dbReference>
<keyword evidence="1" id="KW-0808">Transferase</keyword>
<dbReference type="InterPro" id="IPR043502">
    <property type="entry name" value="DNA/RNA_pol_sf"/>
</dbReference>
<keyword evidence="4" id="KW-0378">Hydrolase</keyword>
<dbReference type="GO" id="GO:0004519">
    <property type="term" value="F:endonuclease activity"/>
    <property type="evidence" value="ECO:0007669"/>
    <property type="project" value="UniProtKB-KW"/>
</dbReference>
<dbReference type="InterPro" id="IPR001878">
    <property type="entry name" value="Znf_CCHC"/>
</dbReference>
<dbReference type="PROSITE" id="PS50878">
    <property type="entry name" value="RT_POL"/>
    <property type="match status" value="1"/>
</dbReference>
<dbReference type="PANTHER" id="PTHR37984:SF5">
    <property type="entry name" value="PROTEIN NYNRIN-LIKE"/>
    <property type="match status" value="1"/>
</dbReference>
<evidence type="ECO:0000256" key="3">
    <source>
        <dbReference type="ARBA" id="ARBA00022722"/>
    </source>
</evidence>
<dbReference type="AlphaFoldDB" id="A0AAW1IRC7"/>
<sequence length="760" mass="87047">MRLESAFEIFAVPEDKRFAYLLHYMGSEAYDIVCDKISPEKPSEKSYEELISVIKSHYSPEPLEIAEIFRFLQRKQHEGESALEYLTALQRLATTCKFLQRKQHEGESALEYLTALQRLATTCKFGDYLKKALRNQFVFGLRAQNIQSRLLEQRNLTLERATEIAVGMETSARDAAQLHSGNASGNVNSVSLKMSNKKQHSPQNVGTSKVNVNSKNLKCFRCGSPKHLANSFRCGSPKHLANKCDKQNLTCHKCKRKGHLSKVCIKSTGKVEQIEEICIIQAEHLQYRQKFTLSLKVENVKLHFEIDSGAAVTLLSFADFKRYFPKLQLRDTDIKLSTYCRNTLNVMGFTTVTVEYKNIVKELNMYIIDIDKPPLLGREWLRQLQINLNNVLSVEQINSRLDNLLDKYSALFSKDMGKIKGLQANLKLKKDKGLQANLKLKKDVQPFYIKARKVPHALLPKVDAELLRLETEGVLEKVNSSEYATPIVPVLKANGNVRICGDFKCTLNPNLVIDEYPLPTIDALFSSLAGGDKFTKLDLQQAYLQMEVRPEDRKYLTLSTPKGLYRSTRLMYGIASAPAIWQREFENILKDIPGVSVFLDDIKITGPDDNTHFERLELVFERLQKYNIRVNYEKCQFFTNQIEYCGYIIDKHGIHKTKAKMEAICNARTPSNKTEVRAFVGLVNYYSRFLDNPSTTLRPIYKLLKDNVQFKWDSQCQKAFKKIKDEIRSDRVLAHFDPTLPLVLATDASPCKEILLLSFW</sequence>
<dbReference type="CDD" id="cd01647">
    <property type="entry name" value="RT_LTR"/>
    <property type="match status" value="1"/>
</dbReference>
<dbReference type="SUPFAM" id="SSF56672">
    <property type="entry name" value="DNA/RNA polymerases"/>
    <property type="match status" value="1"/>
</dbReference>
<evidence type="ECO:0000313" key="7">
    <source>
        <dbReference type="EMBL" id="KAK9692521.1"/>
    </source>
</evidence>
<dbReference type="FunFam" id="3.30.70.270:FF:000026">
    <property type="entry name" value="Transposon Ty3-G Gag-Pol polyprotein"/>
    <property type="match status" value="1"/>
</dbReference>
<organism evidence="7 8">
    <name type="scientific">Popillia japonica</name>
    <name type="common">Japanese beetle</name>
    <dbReference type="NCBI Taxonomy" id="7064"/>
    <lineage>
        <taxon>Eukaryota</taxon>
        <taxon>Metazoa</taxon>
        <taxon>Ecdysozoa</taxon>
        <taxon>Arthropoda</taxon>
        <taxon>Hexapoda</taxon>
        <taxon>Insecta</taxon>
        <taxon>Pterygota</taxon>
        <taxon>Neoptera</taxon>
        <taxon>Endopterygota</taxon>
        <taxon>Coleoptera</taxon>
        <taxon>Polyphaga</taxon>
        <taxon>Scarabaeiformia</taxon>
        <taxon>Scarabaeidae</taxon>
        <taxon>Rutelinae</taxon>
        <taxon>Popillia</taxon>
    </lineage>
</organism>
<dbReference type="SMART" id="SM00343">
    <property type="entry name" value="ZnF_C2HC"/>
    <property type="match status" value="3"/>
</dbReference>
<dbReference type="Gene3D" id="4.10.60.10">
    <property type="entry name" value="Zinc finger, CCHC-type"/>
    <property type="match status" value="1"/>
</dbReference>
<dbReference type="GO" id="GO:0003964">
    <property type="term" value="F:RNA-directed DNA polymerase activity"/>
    <property type="evidence" value="ECO:0007669"/>
    <property type="project" value="UniProtKB-KW"/>
</dbReference>
<dbReference type="SUPFAM" id="SSF50630">
    <property type="entry name" value="Acid proteases"/>
    <property type="match status" value="1"/>
</dbReference>
<comment type="caution">
    <text evidence="7">The sequence shown here is derived from an EMBL/GenBank/DDBJ whole genome shotgun (WGS) entry which is preliminary data.</text>
</comment>
<gene>
    <name evidence="7" type="ORF">QE152_g35113</name>
</gene>
<keyword evidence="4" id="KW-0255">Endonuclease</keyword>
<evidence type="ECO:0000256" key="2">
    <source>
        <dbReference type="ARBA" id="ARBA00022695"/>
    </source>
</evidence>
<evidence type="ECO:0000313" key="8">
    <source>
        <dbReference type="Proteomes" id="UP001458880"/>
    </source>
</evidence>
<accession>A0AAW1IRC7</accession>
<dbReference type="EMBL" id="JASPKY010000578">
    <property type="protein sequence ID" value="KAK9692521.1"/>
    <property type="molecule type" value="Genomic_DNA"/>
</dbReference>
<dbReference type="PANTHER" id="PTHR37984">
    <property type="entry name" value="PROTEIN CBG26694"/>
    <property type="match status" value="1"/>
</dbReference>
<evidence type="ECO:0000256" key="1">
    <source>
        <dbReference type="ARBA" id="ARBA00022679"/>
    </source>
</evidence>
<dbReference type="Pfam" id="PF17919">
    <property type="entry name" value="RT_RNaseH_2"/>
    <property type="match status" value="1"/>
</dbReference>
<evidence type="ECO:0000259" key="6">
    <source>
        <dbReference type="PROSITE" id="PS50878"/>
    </source>
</evidence>
<dbReference type="InterPro" id="IPR000477">
    <property type="entry name" value="RT_dom"/>
</dbReference>
<feature type="domain" description="Reverse transcriptase" evidence="6">
    <location>
        <begin position="471"/>
        <end position="649"/>
    </location>
</feature>
<keyword evidence="2" id="KW-0548">Nucleotidyltransferase</keyword>
<dbReference type="Pfam" id="PF00078">
    <property type="entry name" value="RVT_1"/>
    <property type="match status" value="1"/>
</dbReference>
<dbReference type="InterPro" id="IPR050951">
    <property type="entry name" value="Retrovirus_Pol_polyprotein"/>
</dbReference>
<dbReference type="Gene3D" id="2.40.70.10">
    <property type="entry name" value="Acid Proteases"/>
    <property type="match status" value="1"/>
</dbReference>
<keyword evidence="8" id="KW-1185">Reference proteome</keyword>
<keyword evidence="7" id="KW-0695">RNA-directed DNA polymerase</keyword>
<dbReference type="Gene3D" id="3.10.10.10">
    <property type="entry name" value="HIV Type 1 Reverse Transcriptase, subunit A, domain 1"/>
    <property type="match status" value="1"/>
</dbReference>
<dbReference type="GO" id="GO:0003676">
    <property type="term" value="F:nucleic acid binding"/>
    <property type="evidence" value="ECO:0007669"/>
    <property type="project" value="InterPro"/>
</dbReference>
<evidence type="ECO:0000256" key="4">
    <source>
        <dbReference type="ARBA" id="ARBA00022759"/>
    </source>
</evidence>
<dbReference type="InterPro" id="IPR043128">
    <property type="entry name" value="Rev_trsase/Diguanyl_cyclase"/>
</dbReference>
<keyword evidence="3" id="KW-0540">Nuclease</keyword>
<dbReference type="InterPro" id="IPR041577">
    <property type="entry name" value="RT_RNaseH_2"/>
</dbReference>
<protein>
    <submittedName>
        <fullName evidence="7">RNase H-like domain found in reverse transcriptase</fullName>
    </submittedName>
</protein>
<keyword evidence="5" id="KW-0511">Multifunctional enzyme</keyword>
<reference evidence="7 8" key="1">
    <citation type="journal article" date="2024" name="BMC Genomics">
        <title>De novo assembly and annotation of Popillia japonica's genome with initial clues to its potential as an invasive pest.</title>
        <authorList>
            <person name="Cucini C."/>
            <person name="Boschi S."/>
            <person name="Funari R."/>
            <person name="Cardaioli E."/>
            <person name="Iannotti N."/>
            <person name="Marturano G."/>
            <person name="Paoli F."/>
            <person name="Bruttini M."/>
            <person name="Carapelli A."/>
            <person name="Frati F."/>
            <person name="Nardi F."/>
        </authorList>
    </citation>
    <scope>NUCLEOTIDE SEQUENCE [LARGE SCALE GENOMIC DNA]</scope>
    <source>
        <strain evidence="7">DMR45628</strain>
    </source>
</reference>
<proteinExistence type="predicted"/>
<evidence type="ECO:0000256" key="5">
    <source>
        <dbReference type="ARBA" id="ARBA00023268"/>
    </source>
</evidence>
<dbReference type="Proteomes" id="UP001458880">
    <property type="component" value="Unassembled WGS sequence"/>
</dbReference>
<dbReference type="GO" id="GO:0008270">
    <property type="term" value="F:zinc ion binding"/>
    <property type="evidence" value="ECO:0007669"/>
    <property type="project" value="InterPro"/>
</dbReference>